<accession>A0ACD5H0T0</accession>
<name>A0ACD5H0T0_9CYAN</name>
<evidence type="ECO:0000313" key="2">
    <source>
        <dbReference type="Proteomes" id="UP000095472"/>
    </source>
</evidence>
<protein>
    <submittedName>
        <fullName evidence="1">Uncharacterized protein</fullName>
    </submittedName>
</protein>
<dbReference type="EMBL" id="CP182909">
    <property type="protein sequence ID" value="XPM66835.1"/>
    <property type="molecule type" value="Genomic_DNA"/>
</dbReference>
<proteinExistence type="predicted"/>
<gene>
    <name evidence="1" type="ORF">BH720_017505</name>
</gene>
<dbReference type="Proteomes" id="UP000095472">
    <property type="component" value="Chromosome"/>
</dbReference>
<keyword evidence="2" id="KW-1185">Reference proteome</keyword>
<sequence>MTTDIQQPPAEFADRVHHLEESLHGEGVSLRSVTKHYGSVVAVENITLDIPAGSYCCLLVL</sequence>
<organism evidence="1 2">
    <name type="scientific">Desertifilum tharense IPPAS B-1220</name>
    <dbReference type="NCBI Taxonomy" id="1781255"/>
    <lineage>
        <taxon>Bacteria</taxon>
        <taxon>Bacillati</taxon>
        <taxon>Cyanobacteriota</taxon>
        <taxon>Cyanophyceae</taxon>
        <taxon>Desertifilales</taxon>
        <taxon>Desertifilaceae</taxon>
        <taxon>Desertifilum</taxon>
    </lineage>
</organism>
<reference evidence="1 2" key="1">
    <citation type="journal article" date="2016" name="Genome Announc.">
        <title>Draft Genome Sequence of the Thermotolerant Cyanobacterium Desertifilum sp. IPPAS B-1220.</title>
        <authorList>
            <person name="Mironov K.S."/>
            <person name="Sinetova M.A."/>
            <person name="Bolatkhan K."/>
            <person name="Zayadan B.K."/>
            <person name="Ustinova V.V."/>
            <person name="Kupriyanova E.V."/>
            <person name="Skrypnik A.N."/>
            <person name="Gogoleva N.E."/>
            <person name="Gogolev Y.V."/>
            <person name="Los D.A."/>
        </authorList>
    </citation>
    <scope>NUCLEOTIDE SEQUENCE [LARGE SCALE GENOMIC DNA]</scope>
    <source>
        <strain evidence="1 2">IPPAS B-1220</strain>
    </source>
</reference>
<evidence type="ECO:0000313" key="1">
    <source>
        <dbReference type="EMBL" id="XPM66835.1"/>
    </source>
</evidence>